<evidence type="ECO:0000313" key="2">
    <source>
        <dbReference type="Proteomes" id="UP000323824"/>
    </source>
</evidence>
<dbReference type="SUPFAM" id="SSF53850">
    <property type="entry name" value="Periplasmic binding protein-like II"/>
    <property type="match status" value="1"/>
</dbReference>
<reference evidence="1 2" key="1">
    <citation type="submission" date="2019-02" db="EMBL/GenBank/DDBJ databases">
        <authorList>
            <person name="Fomenkov A."/>
            <person name="Dubinina G."/>
            <person name="Grabovich M."/>
            <person name="Vincze T."/>
            <person name="Roberts R.J."/>
        </authorList>
    </citation>
    <scope>NUCLEOTIDE SEQUENCE [LARGE SCALE GENOMIC DNA]</scope>
    <source>
        <strain evidence="1 2">P</strain>
    </source>
</reference>
<accession>A0A5C1QCC9</accession>
<proteinExistence type="predicted"/>
<dbReference type="Pfam" id="PF01547">
    <property type="entry name" value="SBP_bac_1"/>
    <property type="match status" value="1"/>
</dbReference>
<gene>
    <name evidence="1" type="ORF">EW093_06280</name>
</gene>
<dbReference type="AlphaFoldDB" id="A0A5C1QCC9"/>
<sequence length="155" mass="17785">MNNFKKYLLILLSITILVSCSKDPTENMSKVRITAYLDTIIQDWEGQKEFIKEFNRLTETDLTIVQPPHQQYMDKLIVSFSEPNAPDVCEILPEYLSLFISNKSIIDLNPFIKNSSYIKSFNEEFLESYRTSSGELYGFPTRDGGAVLPILEKTG</sequence>
<keyword evidence="2" id="KW-1185">Reference proteome</keyword>
<dbReference type="Gene3D" id="3.40.190.10">
    <property type="entry name" value="Periplasmic binding protein-like II"/>
    <property type="match status" value="1"/>
</dbReference>
<dbReference type="InterPro" id="IPR006059">
    <property type="entry name" value="SBP"/>
</dbReference>
<organism evidence="1 2">
    <name type="scientific">Thiospirochaeta perfilievii</name>
    <dbReference type="NCBI Taxonomy" id="252967"/>
    <lineage>
        <taxon>Bacteria</taxon>
        <taxon>Pseudomonadati</taxon>
        <taxon>Spirochaetota</taxon>
        <taxon>Spirochaetia</taxon>
        <taxon>Spirochaetales</taxon>
        <taxon>Spirochaetaceae</taxon>
        <taxon>Thiospirochaeta</taxon>
    </lineage>
</organism>
<dbReference type="RefSeq" id="WP_149567572.1">
    <property type="nucleotide sequence ID" value="NZ_CP035807.1"/>
</dbReference>
<dbReference type="Proteomes" id="UP000323824">
    <property type="component" value="Chromosome"/>
</dbReference>
<dbReference type="PROSITE" id="PS51257">
    <property type="entry name" value="PROKAR_LIPOPROTEIN"/>
    <property type="match status" value="1"/>
</dbReference>
<protein>
    <submittedName>
        <fullName evidence="1">Extracellular solute-binding protein</fullName>
    </submittedName>
</protein>
<name>A0A5C1QCC9_9SPIO</name>
<dbReference type="KEGG" id="sper:EW093_06280"/>
<dbReference type="EMBL" id="CP035807">
    <property type="protein sequence ID" value="QEN04324.1"/>
    <property type="molecule type" value="Genomic_DNA"/>
</dbReference>
<evidence type="ECO:0000313" key="1">
    <source>
        <dbReference type="EMBL" id="QEN04324.1"/>
    </source>
</evidence>
<reference evidence="1 2" key="2">
    <citation type="submission" date="2019-09" db="EMBL/GenBank/DDBJ databases">
        <title>Complete Genome Sequence and Methylome Analysis of free living Spirochaetas.</title>
        <authorList>
            <person name="Leshcheva N."/>
            <person name="Mikheeva N."/>
        </authorList>
    </citation>
    <scope>NUCLEOTIDE SEQUENCE [LARGE SCALE GENOMIC DNA]</scope>
    <source>
        <strain evidence="1 2">P</strain>
    </source>
</reference>